<evidence type="ECO:0000259" key="2">
    <source>
        <dbReference type="Pfam" id="PF04909"/>
    </source>
</evidence>
<dbReference type="GO" id="GO:0016787">
    <property type="term" value="F:hydrolase activity"/>
    <property type="evidence" value="ECO:0007669"/>
    <property type="project" value="UniProtKB-KW"/>
</dbReference>
<reference evidence="3 4" key="1">
    <citation type="submission" date="2019-03" db="EMBL/GenBank/DDBJ databases">
        <title>Genomics of glacier-inhabiting Cryobacterium strains.</title>
        <authorList>
            <person name="Liu Q."/>
            <person name="Xin Y.-H."/>
        </authorList>
    </citation>
    <scope>NUCLEOTIDE SEQUENCE [LARGE SCALE GENOMIC DNA]</scope>
    <source>
        <strain evidence="3 4">Sr59</strain>
    </source>
</reference>
<dbReference type="InterPro" id="IPR006680">
    <property type="entry name" value="Amidohydro-rel"/>
</dbReference>
<dbReference type="PANTHER" id="PTHR21240:SF30">
    <property type="entry name" value="AMIDOHYDROLASE-RELATED DOMAIN-CONTAINING PROTEIN-RELATED"/>
    <property type="match status" value="1"/>
</dbReference>
<organism evidence="3 4">
    <name type="scientific">Cryobacterium lactosi</name>
    <dbReference type="NCBI Taxonomy" id="1259202"/>
    <lineage>
        <taxon>Bacteria</taxon>
        <taxon>Bacillati</taxon>
        <taxon>Actinomycetota</taxon>
        <taxon>Actinomycetes</taxon>
        <taxon>Micrococcales</taxon>
        <taxon>Microbacteriaceae</taxon>
        <taxon>Cryobacterium</taxon>
    </lineage>
</organism>
<evidence type="ECO:0000313" key="3">
    <source>
        <dbReference type="EMBL" id="TFD90826.1"/>
    </source>
</evidence>
<dbReference type="Gene3D" id="3.20.20.140">
    <property type="entry name" value="Metal-dependent hydrolases"/>
    <property type="match status" value="1"/>
</dbReference>
<protein>
    <submittedName>
        <fullName evidence="3">Amidohydrolase</fullName>
    </submittedName>
</protein>
<keyword evidence="1" id="KW-0456">Lyase</keyword>
<gene>
    <name evidence="3" type="ORF">E3T61_09890</name>
</gene>
<comment type="caution">
    <text evidence="3">The sequence shown here is derived from an EMBL/GenBank/DDBJ whole genome shotgun (WGS) entry which is preliminary data.</text>
</comment>
<dbReference type="PANTHER" id="PTHR21240">
    <property type="entry name" value="2-AMINO-3-CARBOXYLMUCONATE-6-SEMIALDEHYDE DECARBOXYLASE"/>
    <property type="match status" value="1"/>
</dbReference>
<dbReference type="EMBL" id="SOHM01000020">
    <property type="protein sequence ID" value="TFD90826.1"/>
    <property type="molecule type" value="Genomic_DNA"/>
</dbReference>
<dbReference type="InterPro" id="IPR032465">
    <property type="entry name" value="ACMSD"/>
</dbReference>
<proteinExistence type="predicted"/>
<accession>A0A4V6QIY5</accession>
<dbReference type="OrthoDB" id="8673173at2"/>
<dbReference type="GO" id="GO:0005829">
    <property type="term" value="C:cytosol"/>
    <property type="evidence" value="ECO:0007669"/>
    <property type="project" value="TreeGrafter"/>
</dbReference>
<dbReference type="Pfam" id="PF04909">
    <property type="entry name" value="Amidohydro_2"/>
    <property type="match status" value="1"/>
</dbReference>
<sequence length="315" mass="34810">MATPDVFTAWRKHDPNLDEPVMRWTVSGNVASPLLNLGPDRLRDMDIAGVDQAVLSLTSPGLQNLPRAEAVALQGPTNDIIADAVSRHPDRFRGFATLATLDPASAAKEVDRAVSKLGLDGILLHTLSGEEFHDLPKYWDIFAAAEQHRVPIYLHPSLPPEKAVDAYYDGFGLLGTGAPGWHYQTGIAVLRMITAGVFDRFPDLQVVIGHWGEMVLFYLDRIQLLTGAARLPRPLVEYFQNNVHITPGGIDSHRYLAWAIEVIGADRIMHATDYPFNGATDFAARDFLDTADISDADRQRIASGNWERLAQGIRR</sequence>
<name>A0A4V6QIY5_9MICO</name>
<dbReference type="InterPro" id="IPR032466">
    <property type="entry name" value="Metal_Hydrolase"/>
</dbReference>
<evidence type="ECO:0000256" key="1">
    <source>
        <dbReference type="ARBA" id="ARBA00023239"/>
    </source>
</evidence>
<dbReference type="GO" id="GO:0016831">
    <property type="term" value="F:carboxy-lyase activity"/>
    <property type="evidence" value="ECO:0007669"/>
    <property type="project" value="InterPro"/>
</dbReference>
<dbReference type="AlphaFoldDB" id="A0A4V6QIY5"/>
<keyword evidence="3" id="KW-0378">Hydrolase</keyword>
<dbReference type="Proteomes" id="UP000298468">
    <property type="component" value="Unassembled WGS sequence"/>
</dbReference>
<keyword evidence="4" id="KW-1185">Reference proteome</keyword>
<dbReference type="GO" id="GO:0019748">
    <property type="term" value="P:secondary metabolic process"/>
    <property type="evidence" value="ECO:0007669"/>
    <property type="project" value="TreeGrafter"/>
</dbReference>
<feature type="domain" description="Amidohydrolase-related" evidence="2">
    <location>
        <begin position="41"/>
        <end position="308"/>
    </location>
</feature>
<evidence type="ECO:0000313" key="4">
    <source>
        <dbReference type="Proteomes" id="UP000298468"/>
    </source>
</evidence>
<dbReference type="SUPFAM" id="SSF51556">
    <property type="entry name" value="Metallo-dependent hydrolases"/>
    <property type="match status" value="1"/>
</dbReference>